<protein>
    <submittedName>
        <fullName evidence="1">Uncharacterized protein</fullName>
    </submittedName>
</protein>
<comment type="caution">
    <text evidence="1">The sequence shown here is derived from an EMBL/GenBank/DDBJ whole genome shotgun (WGS) entry which is preliminary data.</text>
</comment>
<evidence type="ECO:0000313" key="2">
    <source>
        <dbReference type="Proteomes" id="UP000603295"/>
    </source>
</evidence>
<organism evidence="1 2">
    <name type="scientific">Limosilactobacillus caviae</name>
    <dbReference type="NCBI Taxonomy" id="1769424"/>
    <lineage>
        <taxon>Bacteria</taxon>
        <taxon>Bacillati</taxon>
        <taxon>Bacillota</taxon>
        <taxon>Bacilli</taxon>
        <taxon>Lactobacillales</taxon>
        <taxon>Lactobacillaceae</taxon>
        <taxon>Limosilactobacillus</taxon>
    </lineage>
</organism>
<gene>
    <name evidence="1" type="ORF">GCM10011459_20450</name>
</gene>
<keyword evidence="2" id="KW-1185">Reference proteome</keyword>
<proteinExistence type="predicted"/>
<dbReference type="RefSeq" id="WP_153710920.1">
    <property type="nucleotide sequence ID" value="NZ_BMDS01000012.1"/>
</dbReference>
<reference evidence="2" key="1">
    <citation type="journal article" date="2019" name="Int. J. Syst. Evol. Microbiol.">
        <title>The Global Catalogue of Microorganisms (GCM) 10K type strain sequencing project: providing services to taxonomists for standard genome sequencing and annotation.</title>
        <authorList>
            <consortium name="The Broad Institute Genomics Platform"/>
            <consortium name="The Broad Institute Genome Sequencing Center for Infectious Disease"/>
            <person name="Wu L."/>
            <person name="Ma J."/>
        </authorList>
    </citation>
    <scope>NUCLEOTIDE SEQUENCE [LARGE SCALE GENOMIC DNA]</scope>
    <source>
        <strain evidence="2">CCM 8609</strain>
    </source>
</reference>
<sequence>MSIFNGKDGWKKDVDKFVDENNLQDVDKEYDDALRKIAISKKLSGSAPILDRQSQYLTQYYQEMIEQNYILMRQNQEIINQLRKLNSK</sequence>
<dbReference type="Proteomes" id="UP000603295">
    <property type="component" value="Unassembled WGS sequence"/>
</dbReference>
<evidence type="ECO:0000313" key="1">
    <source>
        <dbReference type="EMBL" id="GGI64211.1"/>
    </source>
</evidence>
<name>A0ABQ2C788_9LACO</name>
<dbReference type="EMBL" id="BMDS01000012">
    <property type="protein sequence ID" value="GGI64211.1"/>
    <property type="molecule type" value="Genomic_DNA"/>
</dbReference>
<accession>A0ABQ2C788</accession>